<dbReference type="AlphaFoldDB" id="A0A931IZE1"/>
<feature type="region of interest" description="Disordered" evidence="3">
    <location>
        <begin position="777"/>
        <end position="831"/>
    </location>
</feature>
<dbReference type="PRINTS" id="PR00633">
    <property type="entry name" value="RCCNDNSATION"/>
</dbReference>
<evidence type="ECO:0000259" key="5">
    <source>
        <dbReference type="Pfam" id="PF25390"/>
    </source>
</evidence>
<protein>
    <recommendedName>
        <fullName evidence="5">RCC1-like domain-containing protein</fullName>
    </recommendedName>
</protein>
<dbReference type="PROSITE" id="PS50012">
    <property type="entry name" value="RCC1_3"/>
    <property type="match status" value="10"/>
</dbReference>
<feature type="signal peptide" evidence="4">
    <location>
        <begin position="1"/>
        <end position="28"/>
    </location>
</feature>
<dbReference type="SUPFAM" id="SSF50985">
    <property type="entry name" value="RCC1/BLIP-II"/>
    <property type="match status" value="3"/>
</dbReference>
<dbReference type="PROSITE" id="PS00626">
    <property type="entry name" value="RCC1_2"/>
    <property type="match status" value="2"/>
</dbReference>
<feature type="compositionally biased region" description="Low complexity" evidence="3">
    <location>
        <begin position="777"/>
        <end position="792"/>
    </location>
</feature>
<dbReference type="InterPro" id="IPR058923">
    <property type="entry name" value="RCC1-like_dom"/>
</dbReference>
<dbReference type="EMBL" id="JAEDAK010000001">
    <property type="protein sequence ID" value="MBH9575290.1"/>
    <property type="molecule type" value="Genomic_DNA"/>
</dbReference>
<dbReference type="Gene3D" id="2.130.10.30">
    <property type="entry name" value="Regulator of chromosome condensation 1/beta-lactamase-inhibitor protein II"/>
    <property type="match status" value="4"/>
</dbReference>
<evidence type="ECO:0000256" key="1">
    <source>
        <dbReference type="ARBA" id="ARBA00022658"/>
    </source>
</evidence>
<sequence>MNPSDGKRTAWLAWMALLASALPGAAAAADGAPMVSVRGPHSLALSADGKVLAWGSDQNGQLGSGTRPYEPRPGLVVGLGNIAAIASGGYFSLALGREGTVWTWGSNYAGQLGDGSRPDRATPGRVPGLTQVVELCAGPEYALARRADGSVWGWGSNYNLTLGEGERPENATAAPVAGLQGVTQLACGDRHALALKADGTVLAWGRNEFGALGLGHTSDRASPTPLPGLSNVRALAAAQELSYAVRADGTVWEWGAGNPYASPRPPARLSPVQVPGISGAAKVAAGSVYAVAIGTDPTRWWQWVPGTSAQAQAAVGTLSGAARGYGQGFLLKSDGTALGFGALNGNGFGSLGDGTTTYREEPAPVVDIAGLVQVASGTWYGLALGANGRVFSWGLDASGQLGRGRFLHRSVPAQVAGLPVISQVSAGWDHSMALDGAGRLWAWGGNGYAQLGNASWADIGQPEQLSGIADVRSVFAGDFYTLALKKDGSLWGWGSGLPVPTTGNPAEPAQLLGAGQGGLALAAGDAHVLLLRSDGSVAAMGDNSAGQLGDGTLDARSAPVAVAGLSGVVALAARGRSSWALKGDGSVWAWGDNERGQLGDGSQTRRLRPVPVPGLSQVVELTIGLQHAVARRADGSLLGWFWGYNLFGELGSAQDQLGSTPRLLRGASSVAGMAAGDAVSAFVRQDGLVLMGGSNSHGQLGDGSLANAMRPGFVLDERATGWLNLKRASGSQPSSDPTLVLLRAIRNAQGLSALLTDPRAVGVAGEVYFSALLPRAAPGASPSRHAAAARSGPPRRRADAAAPGMAPVVFTRGGIKQSGPSTPAQPSLAGPLTTGSQLPVYGTEVADPLVASNAIICVGVTIPELSAKGQVLMRPIATGDQLSGVTQCPTVQTAATLQRYTGTASGPLTARTLTASVDPLDEDRGQLRQLYSWAVTPDGRQYMQTPAGWVPMTEPMQPVQSLTVPPSGRVSLSVTNALDLSGLVGTLVYIGLGASWEEVRGLNKAGHYYTVE</sequence>
<dbReference type="InterPro" id="IPR000408">
    <property type="entry name" value="Reg_chr_condens"/>
</dbReference>
<feature type="domain" description="RCC1-like" evidence="5">
    <location>
        <begin position="34"/>
        <end position="290"/>
    </location>
</feature>
<evidence type="ECO:0000256" key="4">
    <source>
        <dbReference type="SAM" id="SignalP"/>
    </source>
</evidence>
<proteinExistence type="predicted"/>
<name>A0A931IZE1_9BURK</name>
<dbReference type="Proteomes" id="UP000613266">
    <property type="component" value="Unassembled WGS sequence"/>
</dbReference>
<gene>
    <name evidence="6" type="ORF">I7X39_00090</name>
</gene>
<accession>A0A931IZE1</accession>
<dbReference type="Pfam" id="PF13540">
    <property type="entry name" value="RCC1_2"/>
    <property type="match status" value="1"/>
</dbReference>
<evidence type="ECO:0000256" key="3">
    <source>
        <dbReference type="SAM" id="MobiDB-lite"/>
    </source>
</evidence>
<organism evidence="6 7">
    <name type="scientific">Inhella proteolytica</name>
    <dbReference type="NCBI Taxonomy" id="2795029"/>
    <lineage>
        <taxon>Bacteria</taxon>
        <taxon>Pseudomonadati</taxon>
        <taxon>Pseudomonadota</taxon>
        <taxon>Betaproteobacteria</taxon>
        <taxon>Burkholderiales</taxon>
        <taxon>Sphaerotilaceae</taxon>
        <taxon>Inhella</taxon>
    </lineage>
</organism>
<dbReference type="RefSeq" id="WP_198108916.1">
    <property type="nucleotide sequence ID" value="NZ_JAEDAK010000001.1"/>
</dbReference>
<dbReference type="Pfam" id="PF00415">
    <property type="entry name" value="RCC1"/>
    <property type="match status" value="3"/>
</dbReference>
<comment type="caution">
    <text evidence="6">The sequence shown here is derived from an EMBL/GenBank/DDBJ whole genome shotgun (WGS) entry which is preliminary data.</text>
</comment>
<evidence type="ECO:0000313" key="7">
    <source>
        <dbReference type="Proteomes" id="UP000613266"/>
    </source>
</evidence>
<evidence type="ECO:0000313" key="6">
    <source>
        <dbReference type="EMBL" id="MBH9575290.1"/>
    </source>
</evidence>
<keyword evidence="7" id="KW-1185">Reference proteome</keyword>
<keyword evidence="2" id="KW-0677">Repeat</keyword>
<evidence type="ECO:0000256" key="2">
    <source>
        <dbReference type="ARBA" id="ARBA00022737"/>
    </source>
</evidence>
<dbReference type="PANTHER" id="PTHR45982">
    <property type="entry name" value="REGULATOR OF CHROMOSOME CONDENSATION"/>
    <property type="match status" value="1"/>
</dbReference>
<dbReference type="Pfam" id="PF25390">
    <property type="entry name" value="WD40_RLD"/>
    <property type="match status" value="1"/>
</dbReference>
<keyword evidence="1" id="KW-0344">Guanine-nucleotide releasing factor</keyword>
<dbReference type="PANTHER" id="PTHR45982:SF1">
    <property type="entry name" value="REGULATOR OF CHROMOSOME CONDENSATION"/>
    <property type="match status" value="1"/>
</dbReference>
<dbReference type="InterPro" id="IPR009091">
    <property type="entry name" value="RCC1/BLIP-II"/>
</dbReference>
<feature type="chain" id="PRO_5036919994" description="RCC1-like domain-containing protein" evidence="4">
    <location>
        <begin position="29"/>
        <end position="1012"/>
    </location>
</feature>
<reference evidence="6" key="1">
    <citation type="submission" date="2020-12" db="EMBL/GenBank/DDBJ databases">
        <title>The genome sequence of Inhella sp. 1Y17.</title>
        <authorList>
            <person name="Liu Y."/>
        </authorList>
    </citation>
    <scope>NUCLEOTIDE SEQUENCE</scope>
    <source>
        <strain evidence="6">1Y17</strain>
    </source>
</reference>
<keyword evidence="4" id="KW-0732">Signal</keyword>
<dbReference type="InterPro" id="IPR051553">
    <property type="entry name" value="Ran_GTPase-activating"/>
</dbReference>